<keyword evidence="1" id="KW-0812">Transmembrane</keyword>
<keyword evidence="1" id="KW-0472">Membrane</keyword>
<protein>
    <submittedName>
        <fullName evidence="2">Uncharacterized protein</fullName>
    </submittedName>
</protein>
<dbReference type="EMBL" id="MTKP01000179">
    <property type="protein sequence ID" value="RWX48114.1"/>
    <property type="molecule type" value="Genomic_DNA"/>
</dbReference>
<evidence type="ECO:0000256" key="1">
    <source>
        <dbReference type="SAM" id="Phobius"/>
    </source>
</evidence>
<evidence type="ECO:0000313" key="2">
    <source>
        <dbReference type="EMBL" id="RWX48114.1"/>
    </source>
</evidence>
<feature type="transmembrane region" description="Helical" evidence="1">
    <location>
        <begin position="20"/>
        <end position="38"/>
    </location>
</feature>
<evidence type="ECO:0000313" key="3">
    <source>
        <dbReference type="Proteomes" id="UP000288086"/>
    </source>
</evidence>
<comment type="caution">
    <text evidence="2">The sequence shown here is derived from an EMBL/GenBank/DDBJ whole genome shotgun (WGS) entry which is preliminary data.</text>
</comment>
<gene>
    <name evidence="2" type="ORF">VT98_11792</name>
</gene>
<accession>A0A3S3RU86</accession>
<organism evidence="2 3">
    <name type="scientific">Candidatus Electrothrix communis</name>
    <dbReference type="NCBI Taxonomy" id="1859133"/>
    <lineage>
        <taxon>Bacteria</taxon>
        <taxon>Pseudomonadati</taxon>
        <taxon>Thermodesulfobacteriota</taxon>
        <taxon>Desulfobulbia</taxon>
        <taxon>Desulfobulbales</taxon>
        <taxon>Desulfobulbaceae</taxon>
        <taxon>Candidatus Electrothrix</taxon>
    </lineage>
</organism>
<keyword evidence="1" id="KW-1133">Transmembrane helix</keyword>
<reference evidence="2 3" key="1">
    <citation type="submission" date="2017-01" db="EMBL/GenBank/DDBJ databases">
        <title>The cable genome- insights into the physiology and evolution of filamentous bacteria capable of sulfide oxidation via long distance electron transfer.</title>
        <authorList>
            <person name="Schreiber L."/>
            <person name="Bjerg J.T."/>
            <person name="Boggild A."/>
            <person name="Van De Vossenberg J."/>
            <person name="Meysman F."/>
            <person name="Nielsen L.P."/>
            <person name="Schramm A."/>
            <person name="Kjeldsen K.U."/>
        </authorList>
    </citation>
    <scope>NUCLEOTIDE SEQUENCE [LARGE SCALE GENOMIC DNA]</scope>
    <source>
        <strain evidence="2">A1</strain>
    </source>
</reference>
<dbReference type="Proteomes" id="UP000288086">
    <property type="component" value="Unassembled WGS sequence"/>
</dbReference>
<sequence>MMKEKQNSNELHAALDPGYLMLAVYVLGVTFLVLFAWLGGNSTALEGDHQSTDRVVAHELMTEPPVVADRFITDQG</sequence>
<keyword evidence="3" id="KW-1185">Reference proteome</keyword>
<dbReference type="AlphaFoldDB" id="A0A3S3RU86"/>
<proteinExistence type="predicted"/>
<name>A0A3S3RU86_9BACT</name>